<dbReference type="Proteomes" id="UP001205185">
    <property type="component" value="Unassembled WGS sequence"/>
</dbReference>
<dbReference type="InterPro" id="IPR000073">
    <property type="entry name" value="AB_hydrolase_1"/>
</dbReference>
<proteinExistence type="inferred from homology"/>
<feature type="domain" description="Peptidase S33 tripeptidyl aminopeptidase-like C-terminal" evidence="5">
    <location>
        <begin position="393"/>
        <end position="486"/>
    </location>
</feature>
<organism evidence="6 7">
    <name type="scientific">Actinokineospora diospyrosa</name>
    <dbReference type="NCBI Taxonomy" id="103728"/>
    <lineage>
        <taxon>Bacteria</taxon>
        <taxon>Bacillati</taxon>
        <taxon>Actinomycetota</taxon>
        <taxon>Actinomycetes</taxon>
        <taxon>Pseudonocardiales</taxon>
        <taxon>Pseudonocardiaceae</taxon>
        <taxon>Actinokineospora</taxon>
    </lineage>
</organism>
<accession>A0ABT1IIV9</accession>
<evidence type="ECO:0000256" key="3">
    <source>
        <dbReference type="SAM" id="SignalP"/>
    </source>
</evidence>
<dbReference type="InterPro" id="IPR013595">
    <property type="entry name" value="Pept_S33_TAP-like_C"/>
</dbReference>
<evidence type="ECO:0000259" key="4">
    <source>
        <dbReference type="Pfam" id="PF00561"/>
    </source>
</evidence>
<dbReference type="PANTHER" id="PTHR43248:SF30">
    <property type="entry name" value="AB HYDROLASE-1 DOMAIN-CONTAINING PROTEIN"/>
    <property type="match status" value="1"/>
</dbReference>
<protein>
    <submittedName>
        <fullName evidence="6">TAP-like protein</fullName>
    </submittedName>
</protein>
<reference evidence="6 7" key="1">
    <citation type="submission" date="2022-06" db="EMBL/GenBank/DDBJ databases">
        <title>Genomic Encyclopedia of Archaeal and Bacterial Type Strains, Phase II (KMG-II): from individual species to whole genera.</title>
        <authorList>
            <person name="Goeker M."/>
        </authorList>
    </citation>
    <scope>NUCLEOTIDE SEQUENCE [LARGE SCALE GENOMIC DNA]</scope>
    <source>
        <strain evidence="6 7">DSM 44255</strain>
    </source>
</reference>
<evidence type="ECO:0000259" key="5">
    <source>
        <dbReference type="Pfam" id="PF08386"/>
    </source>
</evidence>
<dbReference type="SUPFAM" id="SSF53474">
    <property type="entry name" value="alpha/beta-Hydrolases"/>
    <property type="match status" value="1"/>
</dbReference>
<sequence length="509" mass="55695">MRAKSRVFVGVAAVIALVVGLTSGASAAQEPVLEAAHGAGPRLDWRPCAELPEVDCATLQVPVDWSKPRGEKIDLALARRKAADPRKRVGALVIHPGGPGPSGVEFAYAAPGWFSQDIQDRFDIVGFDPRGVGRSAPIVCSADLIARRPSTYPTTRAGFDALARYNRELAADCRARSGPVADHADSLAVVEDLDAIRRALGEQKINYYGLSYGTLVGQQYAERYGRNLRAMVIDSNLDHSSTDPRKFTDGTAIAAEDSFAEFVRFCDTNPACALHGRDVGALWDNLLSRADRGEITDPADPARVVSTSEIVDYALWSFYDPSWTQLSHWLLALSEPSSARTRALSADDATPFPFLPIFCQDWQIRPRTFTEYTGLLRRARELSPHMSRAFLGHDVLHGCVGLPDATNPQRRLNLSNAPKILMLNNLHDPSTGYDWAKSLHRQTRGTTVLLTYEGWGHASYIRTNCIRAAADRYLITLHTPPNNTHCAPAESPEIPPPSAKALRPALAGW</sequence>
<dbReference type="RefSeq" id="WP_253889512.1">
    <property type="nucleotide sequence ID" value="NZ_BAAAVB010000008.1"/>
</dbReference>
<gene>
    <name evidence="6" type="ORF">LV75_005113</name>
</gene>
<feature type="chain" id="PRO_5045329533" evidence="3">
    <location>
        <begin position="28"/>
        <end position="509"/>
    </location>
</feature>
<name>A0ABT1IIV9_9PSEU</name>
<keyword evidence="3" id="KW-0732">Signal</keyword>
<feature type="signal peptide" evidence="3">
    <location>
        <begin position="1"/>
        <end position="27"/>
    </location>
</feature>
<feature type="domain" description="AB hydrolase-1" evidence="4">
    <location>
        <begin position="91"/>
        <end position="288"/>
    </location>
</feature>
<dbReference type="Pfam" id="PF00561">
    <property type="entry name" value="Abhydrolase_1"/>
    <property type="match status" value="1"/>
</dbReference>
<dbReference type="Gene3D" id="3.40.50.1820">
    <property type="entry name" value="alpha/beta hydrolase"/>
    <property type="match status" value="1"/>
</dbReference>
<comment type="caution">
    <text evidence="6">The sequence shown here is derived from an EMBL/GenBank/DDBJ whole genome shotgun (WGS) entry which is preliminary data.</text>
</comment>
<dbReference type="EMBL" id="JAMTCO010000013">
    <property type="protein sequence ID" value="MCP2272587.1"/>
    <property type="molecule type" value="Genomic_DNA"/>
</dbReference>
<evidence type="ECO:0000256" key="2">
    <source>
        <dbReference type="ARBA" id="ARBA00022801"/>
    </source>
</evidence>
<dbReference type="InterPro" id="IPR051601">
    <property type="entry name" value="Serine_prot/Carboxylest_S33"/>
</dbReference>
<keyword evidence="7" id="KW-1185">Reference proteome</keyword>
<dbReference type="Pfam" id="PF08386">
    <property type="entry name" value="Abhydrolase_4"/>
    <property type="match status" value="1"/>
</dbReference>
<comment type="similarity">
    <text evidence="1">Belongs to the peptidase S33 family.</text>
</comment>
<evidence type="ECO:0000313" key="6">
    <source>
        <dbReference type="EMBL" id="MCP2272587.1"/>
    </source>
</evidence>
<evidence type="ECO:0000313" key="7">
    <source>
        <dbReference type="Proteomes" id="UP001205185"/>
    </source>
</evidence>
<keyword evidence="2" id="KW-0378">Hydrolase</keyword>
<evidence type="ECO:0000256" key="1">
    <source>
        <dbReference type="ARBA" id="ARBA00010088"/>
    </source>
</evidence>
<dbReference type="InterPro" id="IPR029058">
    <property type="entry name" value="AB_hydrolase_fold"/>
</dbReference>
<dbReference type="PANTHER" id="PTHR43248">
    <property type="entry name" value="2-SUCCINYL-6-HYDROXY-2,4-CYCLOHEXADIENE-1-CARBOXYLATE SYNTHASE"/>
    <property type="match status" value="1"/>
</dbReference>